<dbReference type="SMART" id="SM00387">
    <property type="entry name" value="HATPase_c"/>
    <property type="match status" value="1"/>
</dbReference>
<dbReference type="SMART" id="SM00304">
    <property type="entry name" value="HAMP"/>
    <property type="match status" value="1"/>
</dbReference>
<dbReference type="SUPFAM" id="SSF158472">
    <property type="entry name" value="HAMP domain-like"/>
    <property type="match status" value="1"/>
</dbReference>
<dbReference type="PRINTS" id="PR00344">
    <property type="entry name" value="BCTRLSENSOR"/>
</dbReference>
<evidence type="ECO:0000256" key="7">
    <source>
        <dbReference type="ARBA" id="ARBA00022777"/>
    </source>
</evidence>
<keyword evidence="7 12" id="KW-0418">Kinase</keyword>
<evidence type="ECO:0000256" key="9">
    <source>
        <dbReference type="ARBA" id="ARBA00023012"/>
    </source>
</evidence>
<evidence type="ECO:0000256" key="3">
    <source>
        <dbReference type="ARBA" id="ARBA00012438"/>
    </source>
</evidence>
<dbReference type="InterPro" id="IPR036890">
    <property type="entry name" value="HATPase_C_sf"/>
</dbReference>
<gene>
    <name evidence="12" type="ORF">EDC03_2599</name>
</gene>
<evidence type="ECO:0000256" key="4">
    <source>
        <dbReference type="ARBA" id="ARBA00022553"/>
    </source>
</evidence>
<accession>A0A3N1GX19</accession>
<reference evidence="12 13" key="1">
    <citation type="journal article" date="2015" name="Stand. Genomic Sci.">
        <title>Genomic Encyclopedia of Bacterial and Archaeal Type Strains, Phase III: the genomes of soil and plant-associated and newly described type strains.</title>
        <authorList>
            <person name="Whitman W.B."/>
            <person name="Woyke T."/>
            <person name="Klenk H.P."/>
            <person name="Zhou Y."/>
            <person name="Lilburn T.G."/>
            <person name="Beck B.J."/>
            <person name="De Vos P."/>
            <person name="Vandamme P."/>
            <person name="Eisen J.A."/>
            <person name="Garrity G."/>
            <person name="Hugenholtz P."/>
            <person name="Kyrpides N.C."/>
        </authorList>
    </citation>
    <scope>NUCLEOTIDE SEQUENCE [LARGE SCALE GENOMIC DNA]</scope>
    <source>
        <strain evidence="12 13">CECT 7306</strain>
    </source>
</reference>
<proteinExistence type="predicted"/>
<keyword evidence="8" id="KW-0472">Membrane</keyword>
<keyword evidence="13" id="KW-1185">Reference proteome</keyword>
<organism evidence="12 13">
    <name type="scientific">Pseudokineococcus lusitanus</name>
    <dbReference type="NCBI Taxonomy" id="763993"/>
    <lineage>
        <taxon>Bacteria</taxon>
        <taxon>Bacillati</taxon>
        <taxon>Actinomycetota</taxon>
        <taxon>Actinomycetes</taxon>
        <taxon>Kineosporiales</taxon>
        <taxon>Kineosporiaceae</taxon>
        <taxon>Pseudokineococcus</taxon>
    </lineage>
</organism>
<comment type="subcellular location">
    <subcellularLocation>
        <location evidence="2">Cell membrane</location>
    </subcellularLocation>
</comment>
<evidence type="ECO:0000313" key="12">
    <source>
        <dbReference type="EMBL" id="ROP34777.1"/>
    </source>
</evidence>
<feature type="domain" description="Histidine kinase" evidence="10">
    <location>
        <begin position="373"/>
        <end position="587"/>
    </location>
</feature>
<dbReference type="InterPro" id="IPR003594">
    <property type="entry name" value="HATPase_dom"/>
</dbReference>
<dbReference type="Pfam" id="PF00512">
    <property type="entry name" value="HisKA"/>
    <property type="match status" value="1"/>
</dbReference>
<dbReference type="RefSeq" id="WP_123380647.1">
    <property type="nucleotide sequence ID" value="NZ_RJKN01000006.1"/>
</dbReference>
<dbReference type="Gene3D" id="1.10.287.130">
    <property type="match status" value="1"/>
</dbReference>
<dbReference type="SUPFAM" id="SSF55874">
    <property type="entry name" value="ATPase domain of HSP90 chaperone/DNA topoisomerase II/histidine kinase"/>
    <property type="match status" value="1"/>
</dbReference>
<dbReference type="EMBL" id="RJKN01000006">
    <property type="protein sequence ID" value="ROP34777.1"/>
    <property type="molecule type" value="Genomic_DNA"/>
</dbReference>
<dbReference type="GO" id="GO:0005886">
    <property type="term" value="C:plasma membrane"/>
    <property type="evidence" value="ECO:0007669"/>
    <property type="project" value="UniProtKB-SubCell"/>
</dbReference>
<keyword evidence="6" id="KW-0812">Transmembrane</keyword>
<name>A0A3N1GX19_9ACTN</name>
<evidence type="ECO:0000256" key="8">
    <source>
        <dbReference type="ARBA" id="ARBA00022989"/>
    </source>
</evidence>
<dbReference type="PANTHER" id="PTHR43711">
    <property type="entry name" value="TWO-COMPONENT HISTIDINE KINASE"/>
    <property type="match status" value="1"/>
</dbReference>
<dbReference type="FunFam" id="3.30.565.10:FF:000006">
    <property type="entry name" value="Sensor histidine kinase WalK"/>
    <property type="match status" value="1"/>
</dbReference>
<evidence type="ECO:0000256" key="5">
    <source>
        <dbReference type="ARBA" id="ARBA00022679"/>
    </source>
</evidence>
<evidence type="ECO:0000256" key="2">
    <source>
        <dbReference type="ARBA" id="ARBA00004236"/>
    </source>
</evidence>
<dbReference type="Gene3D" id="3.30.565.10">
    <property type="entry name" value="Histidine kinase-like ATPase, C-terminal domain"/>
    <property type="match status" value="1"/>
</dbReference>
<sequence>MVLASVASRLIALSVGVAVLSVGATTWVISGRVEASTRAEAAQTLADDSGIYQALVDYGGRNASWEDVGPTVRSLAEHYDRRIALREVGGPLVVDSAVLLGGPAEPLRARPDATLDPLSPALGVLAGDTFDPGGVDGLEVPAAPAADLEANAGRVTTATACLDGLEVGYELVDLPDGVRDVEVDWPAGSTTEEDDATWACLEPVYELLPSQVEEQRRQDATVVACLARAGVGATAEPDGGGVVLDPPSEDGDEALERCYDQDLRSRTAPPVQLFLGSETTDGALLRTLLTGQTASAAVALLAVAGLTAGLTARVVTAPLRRLSAAARRIGAGDLGTRLRTGGRGEAAEVGAAFDAMAEALASAEGARRQLVSDVAHELRNPLGTISGSLEAIRDGVYEPTPEVLDSLTEEADHLRHLVDDLQLLATADRGALHVERHPLDLAALARSVAEVHLPAAAAAGVRLEVAAPPTLAGHGDGARLRQVLTNLLGNALRHTPSGGAVRLVVAAAGDRARLAVEDTGEGLDDADLERVFERFWRGDPARTRDGGGSGLGLAITRALVHAHGGEVSAAATPGGGATFLVDLPRQG</sequence>
<dbReference type="InterPro" id="IPR003661">
    <property type="entry name" value="HisK_dim/P_dom"/>
</dbReference>
<dbReference type="InterPro" id="IPR036097">
    <property type="entry name" value="HisK_dim/P_sf"/>
</dbReference>
<evidence type="ECO:0000256" key="1">
    <source>
        <dbReference type="ARBA" id="ARBA00000085"/>
    </source>
</evidence>
<evidence type="ECO:0000259" key="10">
    <source>
        <dbReference type="PROSITE" id="PS50109"/>
    </source>
</evidence>
<dbReference type="SMART" id="SM00388">
    <property type="entry name" value="HisKA"/>
    <property type="match status" value="1"/>
</dbReference>
<dbReference type="OrthoDB" id="9757990at2"/>
<dbReference type="PANTHER" id="PTHR43711:SF1">
    <property type="entry name" value="HISTIDINE KINASE 1"/>
    <property type="match status" value="1"/>
</dbReference>
<dbReference type="CDD" id="cd00075">
    <property type="entry name" value="HATPase"/>
    <property type="match status" value="1"/>
</dbReference>
<dbReference type="Proteomes" id="UP000276232">
    <property type="component" value="Unassembled WGS sequence"/>
</dbReference>
<comment type="caution">
    <text evidence="12">The sequence shown here is derived from an EMBL/GenBank/DDBJ whole genome shotgun (WGS) entry which is preliminary data.</text>
</comment>
<dbReference type="Pfam" id="PF00672">
    <property type="entry name" value="HAMP"/>
    <property type="match status" value="1"/>
</dbReference>
<evidence type="ECO:0000256" key="6">
    <source>
        <dbReference type="ARBA" id="ARBA00022692"/>
    </source>
</evidence>
<dbReference type="Gene3D" id="6.10.340.10">
    <property type="match status" value="1"/>
</dbReference>
<dbReference type="InParanoid" id="A0A3N1GX19"/>
<dbReference type="Pfam" id="PF02518">
    <property type="entry name" value="HATPase_c"/>
    <property type="match status" value="1"/>
</dbReference>
<dbReference type="InterPro" id="IPR050736">
    <property type="entry name" value="Sensor_HK_Regulatory"/>
</dbReference>
<keyword evidence="4" id="KW-0597">Phosphoprotein</keyword>
<evidence type="ECO:0000313" key="13">
    <source>
        <dbReference type="Proteomes" id="UP000276232"/>
    </source>
</evidence>
<feature type="domain" description="HAMP" evidence="11">
    <location>
        <begin position="313"/>
        <end position="365"/>
    </location>
</feature>
<protein>
    <recommendedName>
        <fullName evidence="3">histidine kinase</fullName>
        <ecNumber evidence="3">2.7.13.3</ecNumber>
    </recommendedName>
</protein>
<comment type="catalytic activity">
    <reaction evidence="1">
        <text>ATP + protein L-histidine = ADP + protein N-phospho-L-histidine.</text>
        <dbReference type="EC" id="2.7.13.3"/>
    </reaction>
</comment>
<keyword evidence="5" id="KW-0808">Transferase</keyword>
<dbReference type="InterPro" id="IPR003660">
    <property type="entry name" value="HAMP_dom"/>
</dbReference>
<dbReference type="AlphaFoldDB" id="A0A3N1GX19"/>
<dbReference type="PROSITE" id="PS50109">
    <property type="entry name" value="HIS_KIN"/>
    <property type="match status" value="1"/>
</dbReference>
<keyword evidence="9" id="KW-0902">Two-component regulatory system</keyword>
<dbReference type="InterPro" id="IPR004358">
    <property type="entry name" value="Sig_transdc_His_kin-like_C"/>
</dbReference>
<dbReference type="EC" id="2.7.13.3" evidence="3"/>
<evidence type="ECO:0000259" key="11">
    <source>
        <dbReference type="PROSITE" id="PS50885"/>
    </source>
</evidence>
<dbReference type="GO" id="GO:0000155">
    <property type="term" value="F:phosphorelay sensor kinase activity"/>
    <property type="evidence" value="ECO:0007669"/>
    <property type="project" value="InterPro"/>
</dbReference>
<keyword evidence="8" id="KW-1133">Transmembrane helix</keyword>
<dbReference type="CDD" id="cd00082">
    <property type="entry name" value="HisKA"/>
    <property type="match status" value="1"/>
</dbReference>
<dbReference type="CDD" id="cd06225">
    <property type="entry name" value="HAMP"/>
    <property type="match status" value="1"/>
</dbReference>
<dbReference type="SUPFAM" id="SSF47384">
    <property type="entry name" value="Homodimeric domain of signal transducing histidine kinase"/>
    <property type="match status" value="1"/>
</dbReference>
<dbReference type="PROSITE" id="PS50885">
    <property type="entry name" value="HAMP"/>
    <property type="match status" value="1"/>
</dbReference>
<dbReference type="InterPro" id="IPR005467">
    <property type="entry name" value="His_kinase_dom"/>
</dbReference>